<dbReference type="STRING" id="39029.BSR42_12570"/>
<dbReference type="InterPro" id="IPR004358">
    <property type="entry name" value="Sig_transdc_His_kin-like_C"/>
</dbReference>
<keyword evidence="12 14" id="KW-0472">Membrane</keyword>
<dbReference type="SMART" id="SM00387">
    <property type="entry name" value="HATPase_c"/>
    <property type="match status" value="1"/>
</dbReference>
<comment type="catalytic activity">
    <reaction evidence="1">
        <text>ATP + protein L-histidine = ADP + protein N-phospho-L-histidine.</text>
        <dbReference type="EC" id="2.7.13.3"/>
    </reaction>
</comment>
<dbReference type="InterPro" id="IPR025201">
    <property type="entry name" value="KdpD_TM"/>
</dbReference>
<keyword evidence="17" id="KW-1185">Reference proteome</keyword>
<dbReference type="SUPFAM" id="SSF52402">
    <property type="entry name" value="Adenine nucleotide alpha hydrolases-like"/>
    <property type="match status" value="1"/>
</dbReference>
<dbReference type="Gene3D" id="3.30.450.40">
    <property type="match status" value="1"/>
</dbReference>
<dbReference type="CDD" id="cd00075">
    <property type="entry name" value="HATPase"/>
    <property type="match status" value="1"/>
</dbReference>
<evidence type="ECO:0000256" key="1">
    <source>
        <dbReference type="ARBA" id="ARBA00000085"/>
    </source>
</evidence>
<name>A0A0J6ZPB0_9FIRM</name>
<dbReference type="InterPro" id="IPR003661">
    <property type="entry name" value="HisK_dim/P_dom"/>
</dbReference>
<dbReference type="Pfam" id="PF02702">
    <property type="entry name" value="KdpD"/>
    <property type="match status" value="1"/>
</dbReference>
<dbReference type="GO" id="GO:0000155">
    <property type="term" value="F:phosphorelay sensor kinase activity"/>
    <property type="evidence" value="ECO:0007669"/>
    <property type="project" value="InterPro"/>
</dbReference>
<feature type="transmembrane region" description="Helical" evidence="14">
    <location>
        <begin position="425"/>
        <end position="442"/>
    </location>
</feature>
<dbReference type="OrthoDB" id="9806130at2"/>
<evidence type="ECO:0000256" key="5">
    <source>
        <dbReference type="ARBA" id="ARBA00022679"/>
    </source>
</evidence>
<keyword evidence="5" id="KW-0808">Transferase</keyword>
<dbReference type="Pfam" id="PF13493">
    <property type="entry name" value="DUF4118"/>
    <property type="match status" value="1"/>
</dbReference>
<dbReference type="InterPro" id="IPR003594">
    <property type="entry name" value="HATPase_dom"/>
</dbReference>
<dbReference type="Gene3D" id="3.30.565.10">
    <property type="entry name" value="Histidine kinase-like ATPase, C-terminal domain"/>
    <property type="match status" value="1"/>
</dbReference>
<dbReference type="InterPro" id="IPR014729">
    <property type="entry name" value="Rossmann-like_a/b/a_fold"/>
</dbReference>
<dbReference type="Pfam" id="PF00512">
    <property type="entry name" value="HisKA"/>
    <property type="match status" value="1"/>
</dbReference>
<evidence type="ECO:0000259" key="15">
    <source>
        <dbReference type="PROSITE" id="PS50109"/>
    </source>
</evidence>
<keyword evidence="6 14" id="KW-0812">Transmembrane</keyword>
<dbReference type="InterPro" id="IPR005467">
    <property type="entry name" value="His_kinase_dom"/>
</dbReference>
<keyword evidence="10 14" id="KW-1133">Transmembrane helix</keyword>
<feature type="transmembrane region" description="Helical" evidence="14">
    <location>
        <begin position="449"/>
        <end position="467"/>
    </location>
</feature>
<evidence type="ECO:0000256" key="10">
    <source>
        <dbReference type="ARBA" id="ARBA00022989"/>
    </source>
</evidence>
<evidence type="ECO:0000256" key="6">
    <source>
        <dbReference type="ARBA" id="ARBA00022692"/>
    </source>
</evidence>
<evidence type="ECO:0000313" key="17">
    <source>
        <dbReference type="Proteomes" id="UP000036503"/>
    </source>
</evidence>
<dbReference type="InterPro" id="IPR036890">
    <property type="entry name" value="HATPase_C_sf"/>
</dbReference>
<dbReference type="CDD" id="cd01987">
    <property type="entry name" value="USP_KdpD-like"/>
    <property type="match status" value="1"/>
</dbReference>
<keyword evidence="8 16" id="KW-0418">Kinase</keyword>
<evidence type="ECO:0000313" key="16">
    <source>
        <dbReference type="EMBL" id="KMO86726.1"/>
    </source>
</evidence>
<dbReference type="PANTHER" id="PTHR45569">
    <property type="entry name" value="SENSOR PROTEIN KDPD"/>
    <property type="match status" value="1"/>
</dbReference>
<keyword evidence="9" id="KW-0067">ATP-binding</keyword>
<feature type="domain" description="Histidine kinase" evidence="15">
    <location>
        <begin position="684"/>
        <end position="901"/>
    </location>
</feature>
<dbReference type="Gene3D" id="1.10.287.130">
    <property type="match status" value="1"/>
</dbReference>
<dbReference type="Gene3D" id="1.20.120.620">
    <property type="entry name" value="Backbone structure of the membrane domain of e. Coli histidine kinase receptor kdpd"/>
    <property type="match status" value="1"/>
</dbReference>
<evidence type="ECO:0000256" key="2">
    <source>
        <dbReference type="ARBA" id="ARBA00004141"/>
    </source>
</evidence>
<evidence type="ECO:0000256" key="12">
    <source>
        <dbReference type="ARBA" id="ARBA00023136"/>
    </source>
</evidence>
<dbReference type="RefSeq" id="WP_048513996.1">
    <property type="nucleotide sequence ID" value="NZ_FUXD01000022.1"/>
</dbReference>
<dbReference type="EMBL" id="LEKT01000016">
    <property type="protein sequence ID" value="KMO86726.1"/>
    <property type="molecule type" value="Genomic_DNA"/>
</dbReference>
<dbReference type="Gene3D" id="3.40.50.620">
    <property type="entry name" value="HUPs"/>
    <property type="match status" value="1"/>
</dbReference>
<dbReference type="InParanoid" id="A0A0J6ZPB0"/>
<sequence length="902" mass="101717">MMDARESPDNILRKIQQEEKKARQGKLKIFFGYAAGVGKTYAMLEAAHEELAKGTDVVAGYIEPHARPETVALVRGLEVLSPLTVPYKEMQLKEFDIDGAIRRKPQLILVDELAHTNAQGCRHEKRYQDIQELLRAGINVYTTINVQHIESLNDIVASITKVIVRERIPDYVFDDADQVELVDIEPADLVKRLTDGKIYAQAQVGRALQHFFIADNLTALREIALRRMADRVNKISLRTKNEKKDDYYTKEHILVCLSSSPSNPKIIRTAARMADAFDARFTALFVRTSGFDATSKENRDRLEQNMHLAELLGAKIETVVGENVPFQIAEFARMSGVSQLVVGRSNTKSGLFHLMQKSFTDQLLVYLPKIDVHVIPDSNTPVLRLNFMHRSRQRRESFHLKDTGITLLIFAITTAISLAFDSWELTDIAIIPLYLIGVLIDALKTTDRFHSILLAILNILTFDFLFIEPRHTLSAYDPSYGITFVILFVAAVIAGELANKVKIQAVQAAQLAYRMRLLLETSQMMQKATSDTDVEKIMADQLVKLLNRDIVYYHVDHVQNIGRLMAPIVYEASGHFKEKEALTSPNEQAVALWVYKNRKRAGASTETLGDAKCLYLPVRSGDDVYGVVGMAAQQHHVESNEVNLALSILTEGSLALEKELYNKKRQEMYLQARNEQLRSNLLRSISHDLRTPLTSISGNADFLLNNSDKLSDQQKRSMYAGIYDDSMWLINLVENILSVTRIENGTIQIHKQNELLDDIVYEALKHVNQRRRNHNIRFEAPAEILIVVGDARLLAQVLINLIDNAVKYTPEGSEILIKARKKADKIEVTVADTGAGIPNDEKKRIFEMFYTAERSVADSRRGMGIGLSLCQSIIRAHGGTIYVKDNVPHGTLFVFTLPAKEI</sequence>
<protein>
    <recommendedName>
        <fullName evidence="3">histidine kinase</fullName>
        <ecNumber evidence="3">2.7.13.3</ecNumber>
    </recommendedName>
</protein>
<dbReference type="InterPro" id="IPR052023">
    <property type="entry name" value="Histidine_kinase_KdpD"/>
</dbReference>
<dbReference type="InterPro" id="IPR038318">
    <property type="entry name" value="KdpD_sf"/>
</dbReference>
<dbReference type="GO" id="GO:0042802">
    <property type="term" value="F:identical protein binding"/>
    <property type="evidence" value="ECO:0007669"/>
    <property type="project" value="UniProtKB-ARBA"/>
</dbReference>
<dbReference type="InterPro" id="IPR003852">
    <property type="entry name" value="Sig_transdc_His_kinase_KdpD_N"/>
</dbReference>
<evidence type="ECO:0000256" key="4">
    <source>
        <dbReference type="ARBA" id="ARBA00022553"/>
    </source>
</evidence>
<evidence type="ECO:0000256" key="9">
    <source>
        <dbReference type="ARBA" id="ARBA00022840"/>
    </source>
</evidence>
<dbReference type="SMART" id="SM00388">
    <property type="entry name" value="HisKA"/>
    <property type="match status" value="1"/>
</dbReference>
<feature type="transmembrane region" description="Helical" evidence="14">
    <location>
        <begin position="479"/>
        <end position="498"/>
    </location>
</feature>
<reference evidence="16 17" key="1">
    <citation type="submission" date="2015-06" db="EMBL/GenBank/DDBJ databases">
        <title>Draft genome sequence of beer spoilage bacterium Megasphaera cerevisiae type strain 20462.</title>
        <authorList>
            <person name="Kutumbaka K."/>
            <person name="Pasmowitz J."/>
            <person name="Mategko J."/>
            <person name="Reyes D."/>
            <person name="Friedrich A."/>
            <person name="Han S."/>
            <person name="Martens-Habbena W."/>
            <person name="Neal-McKinney J."/>
            <person name="Janagama H.K."/>
            <person name="Nadala C."/>
            <person name="Samadpour M."/>
        </authorList>
    </citation>
    <scope>NUCLEOTIDE SEQUENCE [LARGE SCALE GENOMIC DNA]</scope>
    <source>
        <strain evidence="16 17">DSM 20462</strain>
    </source>
</reference>
<dbReference type="CDD" id="cd00082">
    <property type="entry name" value="HisKA"/>
    <property type="match status" value="1"/>
</dbReference>
<evidence type="ECO:0000256" key="13">
    <source>
        <dbReference type="ARBA" id="ARBA00057300"/>
    </source>
</evidence>
<dbReference type="FunFam" id="3.40.50.300:FF:000483">
    <property type="entry name" value="Sensor histidine kinase KdpD"/>
    <property type="match status" value="1"/>
</dbReference>
<comment type="subcellular location">
    <subcellularLocation>
        <location evidence="2">Membrane</location>
        <topology evidence="2">Multi-pass membrane protein</topology>
    </subcellularLocation>
</comment>
<dbReference type="PROSITE" id="PS50109">
    <property type="entry name" value="HIS_KIN"/>
    <property type="match status" value="1"/>
</dbReference>
<comment type="caution">
    <text evidence="16">The sequence shown here is derived from an EMBL/GenBank/DDBJ whole genome shotgun (WGS) entry which is preliminary data.</text>
</comment>
<dbReference type="Gene3D" id="3.40.50.300">
    <property type="entry name" value="P-loop containing nucleotide triphosphate hydrolases"/>
    <property type="match status" value="1"/>
</dbReference>
<organism evidence="16 17">
    <name type="scientific">Megasphaera cerevisiae DSM 20462</name>
    <dbReference type="NCBI Taxonomy" id="1122219"/>
    <lineage>
        <taxon>Bacteria</taxon>
        <taxon>Bacillati</taxon>
        <taxon>Bacillota</taxon>
        <taxon>Negativicutes</taxon>
        <taxon>Veillonellales</taxon>
        <taxon>Veillonellaceae</taxon>
        <taxon>Megasphaera</taxon>
    </lineage>
</organism>
<dbReference type="GO" id="GO:0005524">
    <property type="term" value="F:ATP binding"/>
    <property type="evidence" value="ECO:0007669"/>
    <property type="project" value="UniProtKB-KW"/>
</dbReference>
<dbReference type="AlphaFoldDB" id="A0A0J6ZPB0"/>
<accession>A0A0J6ZPB0</accession>
<dbReference type="SUPFAM" id="SSF55874">
    <property type="entry name" value="ATPase domain of HSP90 chaperone/DNA topoisomerase II/histidine kinase"/>
    <property type="match status" value="1"/>
</dbReference>
<dbReference type="GO" id="GO:0005737">
    <property type="term" value="C:cytoplasm"/>
    <property type="evidence" value="ECO:0007669"/>
    <property type="project" value="UniProtKB-ARBA"/>
</dbReference>
<dbReference type="InterPro" id="IPR029016">
    <property type="entry name" value="GAF-like_dom_sf"/>
</dbReference>
<dbReference type="InterPro" id="IPR027417">
    <property type="entry name" value="P-loop_NTPase"/>
</dbReference>
<dbReference type="FunFam" id="3.30.565.10:FF:000042">
    <property type="entry name" value="Two-component sensor histidine kinase KdpD"/>
    <property type="match status" value="1"/>
</dbReference>
<keyword evidence="11" id="KW-0902">Two-component regulatory system</keyword>
<dbReference type="EC" id="2.7.13.3" evidence="3"/>
<dbReference type="GO" id="GO:0005886">
    <property type="term" value="C:plasma membrane"/>
    <property type="evidence" value="ECO:0007669"/>
    <property type="project" value="TreeGrafter"/>
</dbReference>
<dbReference type="PRINTS" id="PR00344">
    <property type="entry name" value="BCTRLSENSOR"/>
</dbReference>
<evidence type="ECO:0000256" key="14">
    <source>
        <dbReference type="SAM" id="Phobius"/>
    </source>
</evidence>
<proteinExistence type="predicted"/>
<keyword evidence="4" id="KW-0597">Phosphoprotein</keyword>
<feature type="transmembrane region" description="Helical" evidence="14">
    <location>
        <begin position="398"/>
        <end position="419"/>
    </location>
</feature>
<evidence type="ECO:0000256" key="7">
    <source>
        <dbReference type="ARBA" id="ARBA00022741"/>
    </source>
</evidence>
<comment type="function">
    <text evidence="13">Member of the two-component regulatory system KdpD/KdpE involved in the regulation of the kdp operon. KdpD may function as a membrane-associated protein kinase that phosphorylates KdpE in response to environmental signals.</text>
</comment>
<evidence type="ECO:0000256" key="8">
    <source>
        <dbReference type="ARBA" id="ARBA00022777"/>
    </source>
</evidence>
<gene>
    <name evidence="16" type="ORF">AB840_06330</name>
</gene>
<dbReference type="PATRIC" id="fig|1122219.3.peg.738"/>
<dbReference type="PANTHER" id="PTHR45569:SF1">
    <property type="entry name" value="SENSOR PROTEIN KDPD"/>
    <property type="match status" value="1"/>
</dbReference>
<dbReference type="SUPFAM" id="SSF47384">
    <property type="entry name" value="Homodimeric domain of signal transducing histidine kinase"/>
    <property type="match status" value="1"/>
</dbReference>
<dbReference type="Pfam" id="PF02518">
    <property type="entry name" value="HATPase_c"/>
    <property type="match status" value="1"/>
</dbReference>
<dbReference type="Proteomes" id="UP000036503">
    <property type="component" value="Unassembled WGS sequence"/>
</dbReference>
<keyword evidence="7" id="KW-0547">Nucleotide-binding</keyword>
<dbReference type="InterPro" id="IPR036097">
    <property type="entry name" value="HisK_dim/P_sf"/>
</dbReference>
<evidence type="ECO:0000256" key="11">
    <source>
        <dbReference type="ARBA" id="ARBA00023012"/>
    </source>
</evidence>
<evidence type="ECO:0000256" key="3">
    <source>
        <dbReference type="ARBA" id="ARBA00012438"/>
    </source>
</evidence>